<dbReference type="EMBL" id="CP034413">
    <property type="protein sequence ID" value="QCI59401.1"/>
    <property type="molecule type" value="Genomic_DNA"/>
</dbReference>
<keyword evidence="3" id="KW-1185">Reference proteome</keyword>
<feature type="compositionally biased region" description="Polar residues" evidence="1">
    <location>
        <begin position="85"/>
        <end position="100"/>
    </location>
</feature>
<dbReference type="RefSeq" id="WP_136891264.1">
    <property type="nucleotide sequence ID" value="NZ_CP034413.3"/>
</dbReference>
<gene>
    <name evidence="2" type="ORF">EIO64_09425</name>
</gene>
<protein>
    <submittedName>
        <fullName evidence="2">Uncharacterized protein</fullName>
    </submittedName>
</protein>
<reference evidence="3" key="1">
    <citation type="submission" date="2018-12" db="EMBL/GenBank/DDBJ databases">
        <title>Dusodibacter welbiota gen. nov., sp. nov., isolated from human faeces and emended description of the Oscillibacter genus.</title>
        <authorList>
            <person name="Le Roy T."/>
            <person name="Van der Smissen P."/>
            <person name="Delzenne N."/>
            <person name="Muccioli G."/>
            <person name="Collet J.F."/>
            <person name="Cani P.D."/>
        </authorList>
    </citation>
    <scope>NUCLEOTIDE SEQUENCE [LARGE SCALE GENOMIC DNA]</scope>
    <source>
        <strain evidence="3">J115</strain>
    </source>
</reference>
<name>A0A4D7AP95_9FIRM</name>
<dbReference type="Proteomes" id="UP000298642">
    <property type="component" value="Chromosome"/>
</dbReference>
<proteinExistence type="predicted"/>
<evidence type="ECO:0000313" key="2">
    <source>
        <dbReference type="EMBL" id="QCI59401.1"/>
    </source>
</evidence>
<sequence>MAACCAVVVLAVSGLPRPGGTAVTDHPESHAEIAAPAEAAVPNVDSVEEDTAATAYATQSDEDTADVPDSTVSEAIAPEADTVAPGTQDQLAPASDSKSSILPREGSSADVPETAPATFAIQSPGLTLTAEEAGSLLDSYTLISESDGTLVYELTAAEYTALLQQLEQQGLAIAGAATAEEAEADGTILVHVIPG</sequence>
<dbReference type="KEGG" id="obj:EIO64_09425"/>
<evidence type="ECO:0000313" key="3">
    <source>
        <dbReference type="Proteomes" id="UP000298642"/>
    </source>
</evidence>
<feature type="region of interest" description="Disordered" evidence="1">
    <location>
        <begin position="43"/>
        <end position="113"/>
    </location>
</feature>
<organism evidence="2 3">
    <name type="scientific">Dysosmobacter welbionis</name>
    <dbReference type="NCBI Taxonomy" id="2093857"/>
    <lineage>
        <taxon>Bacteria</taxon>
        <taxon>Bacillati</taxon>
        <taxon>Bacillota</taxon>
        <taxon>Clostridia</taxon>
        <taxon>Eubacteriales</taxon>
        <taxon>Oscillospiraceae</taxon>
        <taxon>Dysosmobacter</taxon>
    </lineage>
</organism>
<dbReference type="AlphaFoldDB" id="A0A4D7AP95"/>
<evidence type="ECO:0000256" key="1">
    <source>
        <dbReference type="SAM" id="MobiDB-lite"/>
    </source>
</evidence>
<accession>A0A4D7AP95</accession>